<evidence type="ECO:0000313" key="1">
    <source>
        <dbReference type="EMBL" id="TBW46844.1"/>
    </source>
</evidence>
<dbReference type="RefSeq" id="WP_131484219.1">
    <property type="nucleotide sequence ID" value="NZ_SJDL01000081.1"/>
</dbReference>
<gene>
    <name evidence="1" type="ORF">EZI54_23105</name>
</gene>
<sequence length="106" mass="11392">MTDIAVNDKQWDAIDDSEKKRITDALIQNGALSPGDRIVGDPNQPPFDENTKMEPMWNPIKDICKAVCDTTAAGAIAWCTANTAGVALAACVAAAEAARRECKRRC</sequence>
<protein>
    <submittedName>
        <fullName evidence="1">Uncharacterized protein</fullName>
    </submittedName>
</protein>
<reference evidence="1 2" key="1">
    <citation type="submission" date="2019-02" db="EMBL/GenBank/DDBJ databases">
        <title>Marinobacter halodurans sp. nov., a marine bacterium isolated from sea tidal flat.</title>
        <authorList>
            <person name="Yoo Y."/>
            <person name="Lee D.W."/>
            <person name="Kim B.S."/>
            <person name="Kim J.-J."/>
        </authorList>
    </citation>
    <scope>NUCLEOTIDE SEQUENCE [LARGE SCALE GENOMIC DNA]</scope>
    <source>
        <strain evidence="1 2">YJ-S3-2</strain>
    </source>
</reference>
<proteinExistence type="predicted"/>
<name>A0ABY1ZF95_9GAMM</name>
<dbReference type="Proteomes" id="UP000313645">
    <property type="component" value="Unassembled WGS sequence"/>
</dbReference>
<keyword evidence="2" id="KW-1185">Reference proteome</keyword>
<comment type="caution">
    <text evidence="1">The sequence shown here is derived from an EMBL/GenBank/DDBJ whole genome shotgun (WGS) entry which is preliminary data.</text>
</comment>
<dbReference type="EMBL" id="SJDL01000081">
    <property type="protein sequence ID" value="TBW46844.1"/>
    <property type="molecule type" value="Genomic_DNA"/>
</dbReference>
<accession>A0ABY1ZF95</accession>
<evidence type="ECO:0000313" key="2">
    <source>
        <dbReference type="Proteomes" id="UP000313645"/>
    </source>
</evidence>
<organism evidence="1 2">
    <name type="scientific">Marinobacter halodurans</name>
    <dbReference type="NCBI Taxonomy" id="2528979"/>
    <lineage>
        <taxon>Bacteria</taxon>
        <taxon>Pseudomonadati</taxon>
        <taxon>Pseudomonadota</taxon>
        <taxon>Gammaproteobacteria</taxon>
        <taxon>Pseudomonadales</taxon>
        <taxon>Marinobacteraceae</taxon>
        <taxon>Marinobacter</taxon>
    </lineage>
</organism>